<evidence type="ECO:0008006" key="4">
    <source>
        <dbReference type="Google" id="ProtNLM"/>
    </source>
</evidence>
<organism evidence="2 3">
    <name type="scientific">Candidatus Amesbacteria bacterium GW2011_GWA2_47_11</name>
    <dbReference type="NCBI Taxonomy" id="1618357"/>
    <lineage>
        <taxon>Bacteria</taxon>
        <taxon>Candidatus Amesiibacteriota</taxon>
    </lineage>
</organism>
<feature type="transmembrane region" description="Helical" evidence="1">
    <location>
        <begin position="249"/>
        <end position="266"/>
    </location>
</feature>
<keyword evidence="1" id="KW-0472">Membrane</keyword>
<feature type="transmembrane region" description="Helical" evidence="1">
    <location>
        <begin position="6"/>
        <end position="27"/>
    </location>
</feature>
<accession>A0A0G1TRJ5</accession>
<feature type="transmembrane region" description="Helical" evidence="1">
    <location>
        <begin position="278"/>
        <end position="296"/>
    </location>
</feature>
<sequence>MKVKLMQIFPWLAIIGVLTVFSVNSLAHSGRKAFWRDEAHALQQFPKYKFPRIFWTGPPQEGSASPLDYLIMYAVYQLRQPLHYLSLQPHQYLRIHHLVALWLAMLFVYWKINRRINLSEILAFLAAVGFFLFNSTIYYYSSEMRMYSLWASLSFIWLFLHRFRRQLPVAWFIVILAAAATTTASTFQIVVFSAAVVITEILKQKRLIPRIPFSWLMPIFITLLINLNFLIQSPKYSYPPPAWSQFFNFWQQSLPAIISAAVLVIFHYRRRHWDRLEALLTASGWLLIGPVSFFLIRKGGLFFDPRQYVYYPAAYAYIIYEAASAIFFLLINFRKVPVYLYLTACLFIVSIWRQTDLSLPLQSVRFLILGQPISLPVNYSLLSPNVPGSIPQNYEFQEIDQYRLDNKAARTNFDVWWEYMLARYPPESFPRDPSAILVARARDFSFELVEIQKKL</sequence>
<feature type="transmembrane region" description="Helical" evidence="1">
    <location>
        <begin position="308"/>
        <end position="331"/>
    </location>
</feature>
<protein>
    <recommendedName>
        <fullName evidence="4">Glycosyltransferase RgtA/B/C/D-like domain-containing protein</fullName>
    </recommendedName>
</protein>
<evidence type="ECO:0000256" key="1">
    <source>
        <dbReference type="SAM" id="Phobius"/>
    </source>
</evidence>
<proteinExistence type="predicted"/>
<feature type="transmembrane region" description="Helical" evidence="1">
    <location>
        <begin position="169"/>
        <end position="199"/>
    </location>
</feature>
<dbReference type="EMBL" id="LCNM01000003">
    <property type="protein sequence ID" value="KKU56773.1"/>
    <property type="molecule type" value="Genomic_DNA"/>
</dbReference>
<gene>
    <name evidence="2" type="ORF">UX78_C0003G0049</name>
</gene>
<evidence type="ECO:0000313" key="2">
    <source>
        <dbReference type="EMBL" id="KKU56773.1"/>
    </source>
</evidence>
<feature type="transmembrane region" description="Helical" evidence="1">
    <location>
        <begin position="92"/>
        <end position="110"/>
    </location>
</feature>
<feature type="transmembrane region" description="Helical" evidence="1">
    <location>
        <begin position="338"/>
        <end position="355"/>
    </location>
</feature>
<comment type="caution">
    <text evidence="2">The sequence shown here is derived from an EMBL/GenBank/DDBJ whole genome shotgun (WGS) entry which is preliminary data.</text>
</comment>
<keyword evidence="1" id="KW-1133">Transmembrane helix</keyword>
<reference evidence="2 3" key="1">
    <citation type="journal article" date="2015" name="Nature">
        <title>rRNA introns, odd ribosomes, and small enigmatic genomes across a large radiation of phyla.</title>
        <authorList>
            <person name="Brown C.T."/>
            <person name="Hug L.A."/>
            <person name="Thomas B.C."/>
            <person name="Sharon I."/>
            <person name="Castelle C.J."/>
            <person name="Singh A."/>
            <person name="Wilkins M.J."/>
            <person name="Williams K.H."/>
            <person name="Banfield J.F."/>
        </authorList>
    </citation>
    <scope>NUCLEOTIDE SEQUENCE [LARGE SCALE GENOMIC DNA]</scope>
</reference>
<feature type="transmembrane region" description="Helical" evidence="1">
    <location>
        <begin position="211"/>
        <end position="229"/>
    </location>
</feature>
<feature type="transmembrane region" description="Helical" evidence="1">
    <location>
        <begin position="122"/>
        <end position="140"/>
    </location>
</feature>
<evidence type="ECO:0000313" key="3">
    <source>
        <dbReference type="Proteomes" id="UP000034607"/>
    </source>
</evidence>
<keyword evidence="1" id="KW-0812">Transmembrane</keyword>
<name>A0A0G1TRJ5_9BACT</name>
<dbReference type="Proteomes" id="UP000034607">
    <property type="component" value="Unassembled WGS sequence"/>
</dbReference>
<dbReference type="AlphaFoldDB" id="A0A0G1TRJ5"/>